<evidence type="ECO:0000256" key="1">
    <source>
        <dbReference type="SAM" id="MobiDB-lite"/>
    </source>
</evidence>
<name>A0A8H4PDL5_9HYPO</name>
<gene>
    <name evidence="2" type="ORF">FALBO_1412</name>
</gene>
<keyword evidence="3" id="KW-1185">Reference proteome</keyword>
<accession>A0A8H4PDL5</accession>
<dbReference type="EMBL" id="JAADYS010000177">
    <property type="protein sequence ID" value="KAF4471677.1"/>
    <property type="molecule type" value="Genomic_DNA"/>
</dbReference>
<protein>
    <submittedName>
        <fullName evidence="2">Uncharacterized protein</fullName>
    </submittedName>
</protein>
<reference evidence="2 3" key="1">
    <citation type="submission" date="2020-01" db="EMBL/GenBank/DDBJ databases">
        <title>Identification and distribution of gene clusters putatively required for synthesis of sphingolipid metabolism inhibitors in phylogenetically diverse species of the filamentous fungus Fusarium.</title>
        <authorList>
            <person name="Kim H.-S."/>
            <person name="Busman M."/>
            <person name="Brown D.W."/>
            <person name="Divon H."/>
            <person name="Uhlig S."/>
            <person name="Proctor R.H."/>
        </authorList>
    </citation>
    <scope>NUCLEOTIDE SEQUENCE [LARGE SCALE GENOMIC DNA]</scope>
    <source>
        <strain evidence="2 3">NRRL 20459</strain>
    </source>
</reference>
<evidence type="ECO:0000313" key="3">
    <source>
        <dbReference type="Proteomes" id="UP000554235"/>
    </source>
</evidence>
<feature type="region of interest" description="Disordered" evidence="1">
    <location>
        <begin position="119"/>
        <end position="179"/>
    </location>
</feature>
<sequence length="179" mass="20120">MRPTGGSRDAVPEIVGTIAALVFVWPDCDEPEPIPVAPALPILVQVQRPPTPKNADLQLDMATIMARQLRTGHLYQHLPNSPIDWDLEGQFLEVHLNGQAHRIFDQREAQKPAEERDLPLDGIDREPIPAQDPQIRFFPPVTPAVTPPHQLQWDEEIPDSQEDPDIYLRSPDVEMADAN</sequence>
<comment type="caution">
    <text evidence="2">The sequence shown here is derived from an EMBL/GenBank/DDBJ whole genome shotgun (WGS) entry which is preliminary data.</text>
</comment>
<organism evidence="2 3">
    <name type="scientific">Fusarium albosuccineum</name>
    <dbReference type="NCBI Taxonomy" id="1237068"/>
    <lineage>
        <taxon>Eukaryota</taxon>
        <taxon>Fungi</taxon>
        <taxon>Dikarya</taxon>
        <taxon>Ascomycota</taxon>
        <taxon>Pezizomycotina</taxon>
        <taxon>Sordariomycetes</taxon>
        <taxon>Hypocreomycetidae</taxon>
        <taxon>Hypocreales</taxon>
        <taxon>Nectriaceae</taxon>
        <taxon>Fusarium</taxon>
        <taxon>Fusarium decemcellulare species complex</taxon>
    </lineage>
</organism>
<dbReference type="Proteomes" id="UP000554235">
    <property type="component" value="Unassembled WGS sequence"/>
</dbReference>
<evidence type="ECO:0000313" key="2">
    <source>
        <dbReference type="EMBL" id="KAF4471677.1"/>
    </source>
</evidence>
<feature type="compositionally biased region" description="Acidic residues" evidence="1">
    <location>
        <begin position="153"/>
        <end position="165"/>
    </location>
</feature>
<dbReference type="AlphaFoldDB" id="A0A8H4PDL5"/>
<proteinExistence type="predicted"/>